<reference evidence="2" key="1">
    <citation type="submission" date="2022-12" db="EMBL/GenBank/DDBJ databases">
        <title>Draft genome assemblies for two species of Escallonia (Escalloniales).</title>
        <authorList>
            <person name="Chanderbali A."/>
            <person name="Dervinis C."/>
            <person name="Anghel I."/>
            <person name="Soltis D."/>
            <person name="Soltis P."/>
            <person name="Zapata F."/>
        </authorList>
    </citation>
    <scope>NUCLEOTIDE SEQUENCE</scope>
    <source>
        <strain evidence="2">UCBG64.0493</strain>
        <tissue evidence="2">Leaf</tissue>
    </source>
</reference>
<proteinExistence type="predicted"/>
<dbReference type="Gene3D" id="3.40.50.1820">
    <property type="entry name" value="alpha/beta hydrolase"/>
    <property type="match status" value="1"/>
</dbReference>
<dbReference type="Proteomes" id="UP001188597">
    <property type="component" value="Unassembled WGS sequence"/>
</dbReference>
<evidence type="ECO:0000313" key="3">
    <source>
        <dbReference type="Proteomes" id="UP001188597"/>
    </source>
</evidence>
<dbReference type="EMBL" id="JAVXUP010000014">
    <property type="protein sequence ID" value="KAK3042930.1"/>
    <property type="molecule type" value="Genomic_DNA"/>
</dbReference>
<evidence type="ECO:0000259" key="1">
    <source>
        <dbReference type="Pfam" id="PF03959"/>
    </source>
</evidence>
<name>A0AA89BHW0_9ASTE</name>
<dbReference type="PANTHER" id="PTHR22778:SF52">
    <property type="entry name" value="SERINE HYDROLASE FSH DOMAIN-CONTAINING PROTEIN"/>
    <property type="match status" value="1"/>
</dbReference>
<dbReference type="PANTHER" id="PTHR22778">
    <property type="entry name" value="OVARIAN CANCER GENE-2 PROTEIN-RELATED"/>
    <property type="match status" value="1"/>
</dbReference>
<dbReference type="InterPro" id="IPR005645">
    <property type="entry name" value="FSH-like_dom"/>
</dbReference>
<comment type="caution">
    <text evidence="2">The sequence shown here is derived from an EMBL/GenBank/DDBJ whole genome shotgun (WGS) entry which is preliminary data.</text>
</comment>
<sequence length="65" mass="6855">MIKHGPFDGLLGFSQGATLSAAWPEMQKEGVALSKVPKIKFLIIISGPSLEVAALMAGSWLNDSV</sequence>
<feature type="non-terminal residue" evidence="2">
    <location>
        <position position="1"/>
    </location>
</feature>
<keyword evidence="3" id="KW-1185">Reference proteome</keyword>
<accession>A0AA89BHW0</accession>
<evidence type="ECO:0000313" key="2">
    <source>
        <dbReference type="EMBL" id="KAK3042930.1"/>
    </source>
</evidence>
<organism evidence="2 3">
    <name type="scientific">Escallonia herrerae</name>
    <dbReference type="NCBI Taxonomy" id="1293975"/>
    <lineage>
        <taxon>Eukaryota</taxon>
        <taxon>Viridiplantae</taxon>
        <taxon>Streptophyta</taxon>
        <taxon>Embryophyta</taxon>
        <taxon>Tracheophyta</taxon>
        <taxon>Spermatophyta</taxon>
        <taxon>Magnoliopsida</taxon>
        <taxon>eudicotyledons</taxon>
        <taxon>Gunneridae</taxon>
        <taxon>Pentapetalae</taxon>
        <taxon>asterids</taxon>
        <taxon>campanulids</taxon>
        <taxon>Escalloniales</taxon>
        <taxon>Escalloniaceae</taxon>
        <taxon>Escallonia</taxon>
    </lineage>
</organism>
<protein>
    <recommendedName>
        <fullName evidence="1">Serine hydrolase domain-containing protein</fullName>
    </recommendedName>
</protein>
<dbReference type="AlphaFoldDB" id="A0AA89BHW0"/>
<dbReference type="Pfam" id="PF03959">
    <property type="entry name" value="FSH1"/>
    <property type="match status" value="1"/>
</dbReference>
<gene>
    <name evidence="2" type="ORF">RJ639_001006</name>
</gene>
<dbReference type="InterPro" id="IPR029058">
    <property type="entry name" value="AB_hydrolase_fold"/>
</dbReference>
<feature type="domain" description="Serine hydrolase" evidence="1">
    <location>
        <begin position="2"/>
        <end position="51"/>
    </location>
</feature>